<dbReference type="AlphaFoldDB" id="A0A2V3IWV1"/>
<keyword evidence="7" id="KW-1185">Reference proteome</keyword>
<proteinExistence type="inferred from homology"/>
<organism evidence="6 7">
    <name type="scientific">Gracilariopsis chorda</name>
    <dbReference type="NCBI Taxonomy" id="448386"/>
    <lineage>
        <taxon>Eukaryota</taxon>
        <taxon>Rhodophyta</taxon>
        <taxon>Florideophyceae</taxon>
        <taxon>Rhodymeniophycidae</taxon>
        <taxon>Gracilariales</taxon>
        <taxon>Gracilariaceae</taxon>
        <taxon>Gracilariopsis</taxon>
    </lineage>
</organism>
<reference evidence="6 7" key="1">
    <citation type="journal article" date="2018" name="Mol. Biol. Evol.">
        <title>Analysis of the draft genome of the red seaweed Gracilariopsis chorda provides insights into genome size evolution in Rhodophyta.</title>
        <authorList>
            <person name="Lee J."/>
            <person name="Yang E.C."/>
            <person name="Graf L."/>
            <person name="Yang J.H."/>
            <person name="Qiu H."/>
            <person name="Zel Zion U."/>
            <person name="Chan C.X."/>
            <person name="Stephens T.G."/>
            <person name="Weber A.P.M."/>
            <person name="Boo G.H."/>
            <person name="Boo S.M."/>
            <person name="Kim K.M."/>
            <person name="Shin Y."/>
            <person name="Jung M."/>
            <person name="Lee S.J."/>
            <person name="Yim H.S."/>
            <person name="Lee J.H."/>
            <person name="Bhattacharya D."/>
            <person name="Yoon H.S."/>
        </authorList>
    </citation>
    <scope>NUCLEOTIDE SEQUENCE [LARGE SCALE GENOMIC DNA]</scope>
    <source>
        <strain evidence="6 7">SKKU-2015</strain>
        <tissue evidence="6">Whole body</tissue>
    </source>
</reference>
<accession>A0A2V3IWV1</accession>
<keyword evidence="3 4" id="KW-0687">Ribonucleoprotein</keyword>
<dbReference type="SUPFAM" id="SSF54211">
    <property type="entry name" value="Ribosomal protein S5 domain 2-like"/>
    <property type="match status" value="1"/>
</dbReference>
<feature type="region of interest" description="Disordered" evidence="5">
    <location>
        <begin position="81"/>
        <end position="104"/>
    </location>
</feature>
<dbReference type="InterPro" id="IPR020568">
    <property type="entry name" value="Ribosomal_Su5_D2-typ_SF"/>
</dbReference>
<dbReference type="InterPro" id="IPR014721">
    <property type="entry name" value="Ribsml_uS5_D2-typ_fold_subgr"/>
</dbReference>
<comment type="similarity">
    <text evidence="1 4">Belongs to the universal ribosomal protein uS9 family.</text>
</comment>
<dbReference type="GO" id="GO:0003723">
    <property type="term" value="F:RNA binding"/>
    <property type="evidence" value="ECO:0007669"/>
    <property type="project" value="TreeGrafter"/>
</dbReference>
<dbReference type="EMBL" id="NBIV01000036">
    <property type="protein sequence ID" value="PXF46545.1"/>
    <property type="molecule type" value="Genomic_DNA"/>
</dbReference>
<evidence type="ECO:0000256" key="3">
    <source>
        <dbReference type="ARBA" id="ARBA00023274"/>
    </source>
</evidence>
<dbReference type="PANTHER" id="PTHR21569">
    <property type="entry name" value="RIBOSOMAL PROTEIN S9"/>
    <property type="match status" value="1"/>
</dbReference>
<dbReference type="PROSITE" id="PS00360">
    <property type="entry name" value="RIBOSOMAL_S9"/>
    <property type="match status" value="1"/>
</dbReference>
<evidence type="ECO:0000256" key="4">
    <source>
        <dbReference type="RuleBase" id="RU003815"/>
    </source>
</evidence>
<dbReference type="OrthoDB" id="4477at2759"/>
<feature type="compositionally biased region" description="Polar residues" evidence="5">
    <location>
        <begin position="81"/>
        <end position="103"/>
    </location>
</feature>
<dbReference type="GO" id="GO:0006412">
    <property type="term" value="P:translation"/>
    <property type="evidence" value="ECO:0007669"/>
    <property type="project" value="InterPro"/>
</dbReference>
<dbReference type="Pfam" id="PF00380">
    <property type="entry name" value="Ribosomal_S9"/>
    <property type="match status" value="1"/>
</dbReference>
<dbReference type="InterPro" id="IPR000754">
    <property type="entry name" value="Ribosomal_uS9"/>
</dbReference>
<dbReference type="GO" id="GO:0022627">
    <property type="term" value="C:cytosolic small ribosomal subunit"/>
    <property type="evidence" value="ECO:0007669"/>
    <property type="project" value="TreeGrafter"/>
</dbReference>
<dbReference type="FunFam" id="3.30.230.10:FF:000001">
    <property type="entry name" value="30S ribosomal protein S9"/>
    <property type="match status" value="1"/>
</dbReference>
<sequence>MDLRHLLVVVKTAFISGFHFSARPSSFGSFPSRSELMLPIARGAAIRAQRVLHYFHYRRSIGAALALTQTASVHASSIVQSESGVTSPGATSADPSKQASASGSDLKPVANVLHFPDPTDPKQNPLAELAAEEVRTAEAYWKKVQSTQQKHQYRQELNEYGEAHAIGRRKRSRARIWLTDGEGHIVINNQSWVDYFPRIDHRDKVLKPLDLLGMIGKMDIRCDVKGGGTNGQAEAIRHGIARALQKWDPNMRSTLKSNGLLTRDSRVVESKKYGRKKARKSFQWVKR</sequence>
<evidence type="ECO:0000313" key="6">
    <source>
        <dbReference type="EMBL" id="PXF46545.1"/>
    </source>
</evidence>
<evidence type="ECO:0000256" key="1">
    <source>
        <dbReference type="ARBA" id="ARBA00005251"/>
    </source>
</evidence>
<keyword evidence="2 4" id="KW-0689">Ribosomal protein</keyword>
<evidence type="ECO:0000256" key="2">
    <source>
        <dbReference type="ARBA" id="ARBA00022980"/>
    </source>
</evidence>
<evidence type="ECO:0000313" key="7">
    <source>
        <dbReference type="Proteomes" id="UP000247409"/>
    </source>
</evidence>
<dbReference type="InterPro" id="IPR023035">
    <property type="entry name" value="Ribosomal_uS9_bac/plastid"/>
</dbReference>
<dbReference type="Gene3D" id="3.30.230.10">
    <property type="match status" value="1"/>
</dbReference>
<dbReference type="STRING" id="448386.A0A2V3IWV1"/>
<dbReference type="InterPro" id="IPR020574">
    <property type="entry name" value="Ribosomal_uS9_CS"/>
</dbReference>
<name>A0A2V3IWV1_9FLOR</name>
<gene>
    <name evidence="6" type="ORF">BWQ96_03673</name>
</gene>
<protein>
    <submittedName>
        <fullName evidence="6">37S ribosomal protein S9, mitochondrial</fullName>
    </submittedName>
</protein>
<comment type="caution">
    <text evidence="6">The sequence shown here is derived from an EMBL/GenBank/DDBJ whole genome shotgun (WGS) entry which is preliminary data.</text>
</comment>
<dbReference type="NCBIfam" id="NF001099">
    <property type="entry name" value="PRK00132.1"/>
    <property type="match status" value="1"/>
</dbReference>
<dbReference type="PANTHER" id="PTHR21569:SF1">
    <property type="entry name" value="SMALL RIBOSOMAL SUBUNIT PROTEIN US9M"/>
    <property type="match status" value="1"/>
</dbReference>
<evidence type="ECO:0000256" key="5">
    <source>
        <dbReference type="SAM" id="MobiDB-lite"/>
    </source>
</evidence>
<dbReference type="HAMAP" id="MF_00532_B">
    <property type="entry name" value="Ribosomal_uS9_B"/>
    <property type="match status" value="1"/>
</dbReference>
<dbReference type="GO" id="GO:0003735">
    <property type="term" value="F:structural constituent of ribosome"/>
    <property type="evidence" value="ECO:0007669"/>
    <property type="project" value="InterPro"/>
</dbReference>
<dbReference type="Proteomes" id="UP000247409">
    <property type="component" value="Unassembled WGS sequence"/>
</dbReference>